<dbReference type="Gene3D" id="1.10.287.130">
    <property type="match status" value="1"/>
</dbReference>
<evidence type="ECO:0000256" key="2">
    <source>
        <dbReference type="ARBA" id="ARBA00004651"/>
    </source>
</evidence>
<dbReference type="SMART" id="SM00387">
    <property type="entry name" value="HATPase_c"/>
    <property type="match status" value="1"/>
</dbReference>
<comment type="caution">
    <text evidence="17">The sequence shown here is derived from an EMBL/GenBank/DDBJ whole genome shotgun (WGS) entry which is preliminary data.</text>
</comment>
<evidence type="ECO:0000256" key="1">
    <source>
        <dbReference type="ARBA" id="ARBA00000085"/>
    </source>
</evidence>
<dbReference type="Pfam" id="PF02518">
    <property type="entry name" value="HATPase_c"/>
    <property type="match status" value="1"/>
</dbReference>
<dbReference type="SUPFAM" id="SSF47384">
    <property type="entry name" value="Homodimeric domain of signal transducing histidine kinase"/>
    <property type="match status" value="1"/>
</dbReference>
<evidence type="ECO:0000313" key="17">
    <source>
        <dbReference type="EMBL" id="MBM7634178.1"/>
    </source>
</evidence>
<dbReference type="InterPro" id="IPR003594">
    <property type="entry name" value="HATPase_dom"/>
</dbReference>
<accession>A0ABS2PFI8</accession>
<keyword evidence="13 14" id="KW-0472">Membrane</keyword>
<dbReference type="PROSITE" id="PS50885">
    <property type="entry name" value="HAMP"/>
    <property type="match status" value="1"/>
</dbReference>
<dbReference type="PROSITE" id="PS50109">
    <property type="entry name" value="HIS_KIN"/>
    <property type="match status" value="1"/>
</dbReference>
<dbReference type="Pfam" id="PF00672">
    <property type="entry name" value="HAMP"/>
    <property type="match status" value="1"/>
</dbReference>
<feature type="transmembrane region" description="Helical" evidence="14">
    <location>
        <begin position="155"/>
        <end position="175"/>
    </location>
</feature>
<dbReference type="Pfam" id="PF00512">
    <property type="entry name" value="HisKA"/>
    <property type="match status" value="1"/>
</dbReference>
<evidence type="ECO:0000256" key="3">
    <source>
        <dbReference type="ARBA" id="ARBA00012438"/>
    </source>
</evidence>
<dbReference type="InterPro" id="IPR036890">
    <property type="entry name" value="HATPase_C_sf"/>
</dbReference>
<dbReference type="SUPFAM" id="SSF55874">
    <property type="entry name" value="ATPase domain of HSP90 chaperone/DNA topoisomerase II/histidine kinase"/>
    <property type="match status" value="1"/>
</dbReference>
<dbReference type="Gene3D" id="6.10.340.10">
    <property type="match status" value="1"/>
</dbReference>
<gene>
    <name evidence="17" type="ORF">JOD17_003280</name>
</gene>
<dbReference type="RefSeq" id="WP_169967327.1">
    <property type="nucleotide sequence ID" value="NZ_JAFBEC010000010.1"/>
</dbReference>
<dbReference type="Gene3D" id="3.30.565.10">
    <property type="entry name" value="Histidine kinase-like ATPase, C-terminal domain"/>
    <property type="match status" value="1"/>
</dbReference>
<dbReference type="PANTHER" id="PTHR45528">
    <property type="entry name" value="SENSOR HISTIDINE KINASE CPXA"/>
    <property type="match status" value="1"/>
</dbReference>
<evidence type="ECO:0000256" key="6">
    <source>
        <dbReference type="ARBA" id="ARBA00022679"/>
    </source>
</evidence>
<evidence type="ECO:0000256" key="5">
    <source>
        <dbReference type="ARBA" id="ARBA00022553"/>
    </source>
</evidence>
<keyword evidence="6" id="KW-0808">Transferase</keyword>
<dbReference type="InterPro" id="IPR036097">
    <property type="entry name" value="HisK_dim/P_sf"/>
</dbReference>
<feature type="domain" description="HAMP" evidence="16">
    <location>
        <begin position="176"/>
        <end position="228"/>
    </location>
</feature>
<sequence length="457" mass="51406">MNAIFYKLSGSILVLLLIVLLPLGFMMNQIFINFNHAHLQEETGELASKYAQLLGVFEASDISYFVNSMSSETAMELVVFNQEGEIIGNSGISGFTQSEEPSTQSEQRVYTDTETGVDYFYSGRRVENTSADTGEVYIFSPTNLMGNSAGQVQNALILSGMGALLLAFGFTFIVSRQLSTPLQEMEKAARQMARGNLDVKVPVTTRDELGSLSQSMNELAHDLKRYRINKQEFFSNVSHEFRTPLSYIQGYSDALKKGFYKDDKEHQRFIEIINDESHRMNRLINDLFELSRMEEERFPLELELVEVENAVNSAVAKIEATAKEKDIRLIVKCDSDIPHIAADAFRLEQIFTNLLQNAVRYTEKGQILVEVNAEHGKVKAIVSDTGKGINTEYLPHIFDRFYRVEKSRARDHGGTGLGLAIVKQLTELQYGSIEVESQFGKGTKFILSFPEAKEGDE</sequence>
<evidence type="ECO:0000256" key="14">
    <source>
        <dbReference type="SAM" id="Phobius"/>
    </source>
</evidence>
<comment type="subcellular location">
    <subcellularLocation>
        <location evidence="2">Cell membrane</location>
        <topology evidence="2">Multi-pass membrane protein</topology>
    </subcellularLocation>
</comment>
<dbReference type="InterPro" id="IPR003661">
    <property type="entry name" value="HisK_dim/P_dom"/>
</dbReference>
<dbReference type="PANTHER" id="PTHR45528:SF1">
    <property type="entry name" value="SENSOR HISTIDINE KINASE CPXA"/>
    <property type="match status" value="1"/>
</dbReference>
<evidence type="ECO:0000256" key="10">
    <source>
        <dbReference type="ARBA" id="ARBA00022840"/>
    </source>
</evidence>
<evidence type="ECO:0000256" key="9">
    <source>
        <dbReference type="ARBA" id="ARBA00022777"/>
    </source>
</evidence>
<dbReference type="CDD" id="cd06225">
    <property type="entry name" value="HAMP"/>
    <property type="match status" value="1"/>
</dbReference>
<proteinExistence type="predicted"/>
<feature type="transmembrane region" description="Helical" evidence="14">
    <location>
        <begin position="12"/>
        <end position="32"/>
    </location>
</feature>
<dbReference type="GO" id="GO:0016301">
    <property type="term" value="F:kinase activity"/>
    <property type="evidence" value="ECO:0007669"/>
    <property type="project" value="UniProtKB-KW"/>
</dbReference>
<comment type="catalytic activity">
    <reaction evidence="1">
        <text>ATP + protein L-histidine = ADP + protein N-phospho-L-histidine.</text>
        <dbReference type="EC" id="2.7.13.3"/>
    </reaction>
</comment>
<dbReference type="InterPro" id="IPR050398">
    <property type="entry name" value="HssS/ArlS-like"/>
</dbReference>
<keyword evidence="18" id="KW-1185">Reference proteome</keyword>
<evidence type="ECO:0000256" key="7">
    <source>
        <dbReference type="ARBA" id="ARBA00022692"/>
    </source>
</evidence>
<keyword evidence="7 14" id="KW-0812">Transmembrane</keyword>
<keyword evidence="12" id="KW-0902">Two-component regulatory system</keyword>
<evidence type="ECO:0000256" key="13">
    <source>
        <dbReference type="ARBA" id="ARBA00023136"/>
    </source>
</evidence>
<dbReference type="InterPro" id="IPR004358">
    <property type="entry name" value="Sig_transdc_His_kin-like_C"/>
</dbReference>
<keyword evidence="11 14" id="KW-1133">Transmembrane helix</keyword>
<dbReference type="CDD" id="cd00082">
    <property type="entry name" value="HisKA"/>
    <property type="match status" value="1"/>
</dbReference>
<keyword evidence="5" id="KW-0597">Phosphoprotein</keyword>
<keyword evidence="4" id="KW-1003">Cell membrane</keyword>
<feature type="domain" description="Histidine kinase" evidence="15">
    <location>
        <begin position="236"/>
        <end position="453"/>
    </location>
</feature>
<keyword evidence="10" id="KW-0067">ATP-binding</keyword>
<evidence type="ECO:0000256" key="4">
    <source>
        <dbReference type="ARBA" id="ARBA00022475"/>
    </source>
</evidence>
<evidence type="ECO:0000256" key="11">
    <source>
        <dbReference type="ARBA" id="ARBA00022989"/>
    </source>
</evidence>
<dbReference type="Proteomes" id="UP000741863">
    <property type="component" value="Unassembled WGS sequence"/>
</dbReference>
<dbReference type="PRINTS" id="PR00344">
    <property type="entry name" value="BCTRLSENSOR"/>
</dbReference>
<evidence type="ECO:0000256" key="8">
    <source>
        <dbReference type="ARBA" id="ARBA00022741"/>
    </source>
</evidence>
<keyword evidence="8" id="KW-0547">Nucleotide-binding</keyword>
<evidence type="ECO:0000259" key="15">
    <source>
        <dbReference type="PROSITE" id="PS50109"/>
    </source>
</evidence>
<dbReference type="SMART" id="SM00304">
    <property type="entry name" value="HAMP"/>
    <property type="match status" value="1"/>
</dbReference>
<evidence type="ECO:0000313" key="18">
    <source>
        <dbReference type="Proteomes" id="UP000741863"/>
    </source>
</evidence>
<dbReference type="EMBL" id="JAFBEC010000010">
    <property type="protein sequence ID" value="MBM7634178.1"/>
    <property type="molecule type" value="Genomic_DNA"/>
</dbReference>
<evidence type="ECO:0000256" key="12">
    <source>
        <dbReference type="ARBA" id="ARBA00023012"/>
    </source>
</evidence>
<keyword evidence="9 17" id="KW-0418">Kinase</keyword>
<evidence type="ECO:0000259" key="16">
    <source>
        <dbReference type="PROSITE" id="PS50885"/>
    </source>
</evidence>
<dbReference type="EC" id="2.7.13.3" evidence="3"/>
<name>A0ABS2PFI8_9BACL</name>
<protein>
    <recommendedName>
        <fullName evidence="3">histidine kinase</fullName>
        <ecNumber evidence="3">2.7.13.3</ecNumber>
    </recommendedName>
</protein>
<dbReference type="SUPFAM" id="SSF158472">
    <property type="entry name" value="HAMP domain-like"/>
    <property type="match status" value="1"/>
</dbReference>
<dbReference type="SMART" id="SM00388">
    <property type="entry name" value="HisKA"/>
    <property type="match status" value="1"/>
</dbReference>
<dbReference type="InterPro" id="IPR003660">
    <property type="entry name" value="HAMP_dom"/>
</dbReference>
<dbReference type="InterPro" id="IPR005467">
    <property type="entry name" value="His_kinase_dom"/>
</dbReference>
<organism evidence="17 18">
    <name type="scientific">Geomicrobium sediminis</name>
    <dbReference type="NCBI Taxonomy" id="1347788"/>
    <lineage>
        <taxon>Bacteria</taxon>
        <taxon>Bacillati</taxon>
        <taxon>Bacillota</taxon>
        <taxon>Bacilli</taxon>
        <taxon>Bacillales</taxon>
        <taxon>Geomicrobium</taxon>
    </lineage>
</organism>
<reference evidence="17 18" key="1">
    <citation type="submission" date="2021-01" db="EMBL/GenBank/DDBJ databases">
        <title>Genomic Encyclopedia of Type Strains, Phase IV (KMG-IV): sequencing the most valuable type-strain genomes for metagenomic binning, comparative biology and taxonomic classification.</title>
        <authorList>
            <person name="Goeker M."/>
        </authorList>
    </citation>
    <scope>NUCLEOTIDE SEQUENCE [LARGE SCALE GENOMIC DNA]</scope>
    <source>
        <strain evidence="17 18">DSM 25540</strain>
    </source>
</reference>